<dbReference type="GO" id="GO:0004523">
    <property type="term" value="F:RNA-DNA hybrid ribonuclease activity"/>
    <property type="evidence" value="ECO:0007669"/>
    <property type="project" value="InterPro"/>
</dbReference>
<dbReference type="EMBL" id="BAABME010016893">
    <property type="protein sequence ID" value="GAA0147888.1"/>
    <property type="molecule type" value="Genomic_DNA"/>
</dbReference>
<dbReference type="CDD" id="cd09279">
    <property type="entry name" value="RNase_HI_like"/>
    <property type="match status" value="1"/>
</dbReference>
<comment type="caution">
    <text evidence="2">The sequence shown here is derived from an EMBL/GenBank/DDBJ whole genome shotgun (WGS) entry which is preliminary data.</text>
</comment>
<dbReference type="InterPro" id="IPR036397">
    <property type="entry name" value="RNaseH_sf"/>
</dbReference>
<sequence length="319" mass="37218">MKPPVLAAPFQGKPLILYVAVQERSKLKHYFQAHTIRSISKANQIEYILSKPVLYDRLARWYLQIQQFEIIYVPKKDVKGQVLADFLADHPIPAEWELSDELSDEDVIVIEILPPWKMFFDDVLPYSFSLSNKCSNNVVEYQALMLGLEITVDMRLMQLNVYGDSQLVISQLLGDYEVRKPELIPYYNYTLKLMESIKDFSIEHVPRLLNKQANYLASLASALAVYEKEIRIPVCQNWVVPPMFENRKDAYESSGDDETLVVSVCEIDGEDWRQPLINYLQYGKLPDENSKKTDVRRRAPRFIYYKETLFRRSFDGVLL</sequence>
<name>A0AAV3PCI8_LITER</name>
<reference evidence="2 3" key="1">
    <citation type="submission" date="2024-01" db="EMBL/GenBank/DDBJ databases">
        <title>The complete chloroplast genome sequence of Lithospermum erythrorhizon: insights into the phylogenetic relationship among Boraginaceae species and the maternal lineages of purple gromwells.</title>
        <authorList>
            <person name="Okada T."/>
            <person name="Watanabe K."/>
        </authorList>
    </citation>
    <scope>NUCLEOTIDE SEQUENCE [LARGE SCALE GENOMIC DNA]</scope>
</reference>
<dbReference type="Gene3D" id="3.30.420.10">
    <property type="entry name" value="Ribonuclease H-like superfamily/Ribonuclease H"/>
    <property type="match status" value="1"/>
</dbReference>
<dbReference type="Proteomes" id="UP001454036">
    <property type="component" value="Unassembled WGS sequence"/>
</dbReference>
<organism evidence="2 3">
    <name type="scientific">Lithospermum erythrorhizon</name>
    <name type="common">Purple gromwell</name>
    <name type="synonym">Lithospermum officinale var. erythrorhizon</name>
    <dbReference type="NCBI Taxonomy" id="34254"/>
    <lineage>
        <taxon>Eukaryota</taxon>
        <taxon>Viridiplantae</taxon>
        <taxon>Streptophyta</taxon>
        <taxon>Embryophyta</taxon>
        <taxon>Tracheophyta</taxon>
        <taxon>Spermatophyta</taxon>
        <taxon>Magnoliopsida</taxon>
        <taxon>eudicotyledons</taxon>
        <taxon>Gunneridae</taxon>
        <taxon>Pentapetalae</taxon>
        <taxon>asterids</taxon>
        <taxon>lamiids</taxon>
        <taxon>Boraginales</taxon>
        <taxon>Boraginaceae</taxon>
        <taxon>Boraginoideae</taxon>
        <taxon>Lithospermeae</taxon>
        <taxon>Lithospermum</taxon>
    </lineage>
</organism>
<evidence type="ECO:0000313" key="3">
    <source>
        <dbReference type="Proteomes" id="UP001454036"/>
    </source>
</evidence>
<dbReference type="PANTHER" id="PTHR48475:SF1">
    <property type="entry name" value="RNASE H TYPE-1 DOMAIN-CONTAINING PROTEIN"/>
    <property type="match status" value="1"/>
</dbReference>
<dbReference type="Pfam" id="PF13456">
    <property type="entry name" value="RVT_3"/>
    <property type="match status" value="1"/>
</dbReference>
<dbReference type="InterPro" id="IPR002156">
    <property type="entry name" value="RNaseH_domain"/>
</dbReference>
<gene>
    <name evidence="2" type="ORF">LIER_36602</name>
</gene>
<accession>A0AAV3PCI8</accession>
<dbReference type="PANTHER" id="PTHR48475">
    <property type="entry name" value="RIBONUCLEASE H"/>
    <property type="match status" value="1"/>
</dbReference>
<dbReference type="AlphaFoldDB" id="A0AAV3PCI8"/>
<dbReference type="GO" id="GO:0003676">
    <property type="term" value="F:nucleic acid binding"/>
    <property type="evidence" value="ECO:0007669"/>
    <property type="project" value="InterPro"/>
</dbReference>
<protein>
    <recommendedName>
        <fullName evidence="1">RNase H type-1 domain-containing protein</fullName>
    </recommendedName>
</protein>
<evidence type="ECO:0000313" key="2">
    <source>
        <dbReference type="EMBL" id="GAA0147888.1"/>
    </source>
</evidence>
<evidence type="ECO:0000259" key="1">
    <source>
        <dbReference type="Pfam" id="PF13456"/>
    </source>
</evidence>
<keyword evidence="3" id="KW-1185">Reference proteome</keyword>
<dbReference type="InterPro" id="IPR012337">
    <property type="entry name" value="RNaseH-like_sf"/>
</dbReference>
<feature type="domain" description="RNase H type-1" evidence="1">
    <location>
        <begin position="129"/>
        <end position="219"/>
    </location>
</feature>
<dbReference type="SUPFAM" id="SSF53098">
    <property type="entry name" value="Ribonuclease H-like"/>
    <property type="match status" value="1"/>
</dbReference>
<proteinExistence type="predicted"/>